<evidence type="ECO:0000313" key="3">
    <source>
        <dbReference type="Proteomes" id="UP000626109"/>
    </source>
</evidence>
<protein>
    <submittedName>
        <fullName evidence="2">Uncharacterized protein</fullName>
    </submittedName>
</protein>
<comment type="caution">
    <text evidence="2">The sequence shown here is derived from an EMBL/GenBank/DDBJ whole genome shotgun (WGS) entry which is preliminary data.</text>
</comment>
<evidence type="ECO:0000313" key="2">
    <source>
        <dbReference type="EMBL" id="CAE8720248.1"/>
    </source>
</evidence>
<feature type="region of interest" description="Disordered" evidence="1">
    <location>
        <begin position="407"/>
        <end position="453"/>
    </location>
</feature>
<dbReference type="Proteomes" id="UP000626109">
    <property type="component" value="Unassembled WGS sequence"/>
</dbReference>
<feature type="region of interest" description="Disordered" evidence="1">
    <location>
        <begin position="309"/>
        <end position="364"/>
    </location>
</feature>
<organism evidence="2 3">
    <name type="scientific">Polarella glacialis</name>
    <name type="common">Dinoflagellate</name>
    <dbReference type="NCBI Taxonomy" id="89957"/>
    <lineage>
        <taxon>Eukaryota</taxon>
        <taxon>Sar</taxon>
        <taxon>Alveolata</taxon>
        <taxon>Dinophyceae</taxon>
        <taxon>Suessiales</taxon>
        <taxon>Suessiaceae</taxon>
        <taxon>Polarella</taxon>
    </lineage>
</organism>
<feature type="region of interest" description="Disordered" evidence="1">
    <location>
        <begin position="65"/>
        <end position="165"/>
    </location>
</feature>
<dbReference type="EMBL" id="CAJNNW010033755">
    <property type="protein sequence ID" value="CAE8720248.1"/>
    <property type="molecule type" value="Genomic_DNA"/>
</dbReference>
<sequence>MAAATMRVKEEAVSTLKDSLTSRFGDGFKALVEAEVEGRLAGRKKLDREDLDAIERVLVAARKERRGGGTIRPRKTLSRSLPNLSAIDGASPPTPPPLQRLAPTAPSALESSLGRPRPMSSGTVGSRASGGHAAMARSMSETKVRRPPPFGTSILDDDTGSERSRVQVVPRYPVPKRPKLKPMDHWDLIVAFDTMKHREEDSRFRQEGKHKAIAKFKDTLDTQMMEFHGMQDQERRNKEQCRQDMLNQVEENRRIAAAEKHANEVKKIKMKEVNDECMAAVNRRRQAEEDKKQRDQDLTTAWLESERLRMKQQKEDDDREHARKCQQGKDEMAAAHAEAERRRQARLADEKAGAAGAQKDMDDKVAANRKAVQDRMDQIDRNCKSIGAGIADRDAKAEAELQAKIKRVQEESDRAAKEDADHRKSVRDGKVKDMTDTLHRQMQNRKDEAKREVEEGVKQAELFRQQFKEGLQKDHEKEERARQARGNLDTVLITHIRSNQSVHPKDFGAHLTQKQELAYNRGLFEQMAVEGFEKQYTHKFLPQATHTGTGKTDPYPSVGRWHGGDFSSLELHHPDVG</sequence>
<feature type="compositionally biased region" description="Basic and acidic residues" evidence="1">
    <location>
        <begin position="309"/>
        <end position="352"/>
    </location>
</feature>
<reference evidence="2" key="1">
    <citation type="submission" date="2021-02" db="EMBL/GenBank/DDBJ databases">
        <authorList>
            <person name="Dougan E. K."/>
            <person name="Rhodes N."/>
            <person name="Thang M."/>
            <person name="Chan C."/>
        </authorList>
    </citation>
    <scope>NUCLEOTIDE SEQUENCE</scope>
</reference>
<evidence type="ECO:0000256" key="1">
    <source>
        <dbReference type="SAM" id="MobiDB-lite"/>
    </source>
</evidence>
<accession>A0A813L680</accession>
<proteinExistence type="predicted"/>
<name>A0A813L680_POLGL</name>
<gene>
    <name evidence="2" type="ORF">PGLA2088_LOCUS41203</name>
</gene>
<dbReference type="AlphaFoldDB" id="A0A813L680"/>